<feature type="compositionally biased region" description="Pro residues" evidence="7">
    <location>
        <begin position="838"/>
        <end position="847"/>
    </location>
</feature>
<protein>
    <recommendedName>
        <fullName evidence="5">Regulation of nuclear pre-mRNA domain-containing protein 2</fullName>
    </recommendedName>
</protein>
<evidence type="ECO:0000256" key="3">
    <source>
        <dbReference type="ARBA" id="ARBA00022990"/>
    </source>
</evidence>
<reference evidence="10" key="1">
    <citation type="submission" date="2025-08" db="UniProtKB">
        <authorList>
            <consortium name="RefSeq"/>
        </authorList>
    </citation>
    <scope>IDENTIFICATION</scope>
</reference>
<keyword evidence="1" id="KW-0488">Methylation</keyword>
<organism evidence="9 10">
    <name type="scientific">Ceratosolen solmsi marchali</name>
    <dbReference type="NCBI Taxonomy" id="326594"/>
    <lineage>
        <taxon>Eukaryota</taxon>
        <taxon>Metazoa</taxon>
        <taxon>Ecdysozoa</taxon>
        <taxon>Arthropoda</taxon>
        <taxon>Hexapoda</taxon>
        <taxon>Insecta</taxon>
        <taxon>Pterygota</taxon>
        <taxon>Neoptera</taxon>
        <taxon>Endopterygota</taxon>
        <taxon>Hymenoptera</taxon>
        <taxon>Apocrita</taxon>
        <taxon>Proctotrupomorpha</taxon>
        <taxon>Chalcidoidea</taxon>
        <taxon>Agaonidae</taxon>
        <taxon>Agaoninae</taxon>
        <taxon>Ceratosolen</taxon>
    </lineage>
</organism>
<evidence type="ECO:0000256" key="4">
    <source>
        <dbReference type="ARBA" id="ARBA00062892"/>
    </source>
</evidence>
<keyword evidence="9" id="KW-1185">Reference proteome</keyword>
<evidence type="ECO:0000256" key="5">
    <source>
        <dbReference type="ARBA" id="ARBA00067342"/>
    </source>
</evidence>
<proteinExistence type="predicted"/>
<dbReference type="GO" id="GO:0031124">
    <property type="term" value="P:mRNA 3'-end processing"/>
    <property type="evidence" value="ECO:0007669"/>
    <property type="project" value="TreeGrafter"/>
</dbReference>
<dbReference type="GO" id="GO:0000993">
    <property type="term" value="F:RNA polymerase II complex binding"/>
    <property type="evidence" value="ECO:0007669"/>
    <property type="project" value="TreeGrafter"/>
</dbReference>
<comment type="subunit">
    <text evidence="4">Associates with the RNA polymerase II complex.</text>
</comment>
<dbReference type="FunFam" id="1.25.40.90:FF:000020">
    <property type="entry name" value="regulation of nuclear pre-mRNA domain-containing protein 2 isoform X1"/>
    <property type="match status" value="1"/>
</dbReference>
<dbReference type="AlphaFoldDB" id="A0AAJ6YSN0"/>
<dbReference type="GeneID" id="105366705"/>
<dbReference type="SUPFAM" id="SSF48464">
    <property type="entry name" value="ENTH/VHS domain"/>
    <property type="match status" value="1"/>
</dbReference>
<feature type="domain" description="CID" evidence="8">
    <location>
        <begin position="37"/>
        <end position="166"/>
    </location>
</feature>
<evidence type="ECO:0000256" key="2">
    <source>
        <dbReference type="ARBA" id="ARBA00022553"/>
    </source>
</evidence>
<dbReference type="Pfam" id="PF04818">
    <property type="entry name" value="CID"/>
    <property type="match status" value="1"/>
</dbReference>
<feature type="region of interest" description="Disordered" evidence="7">
    <location>
        <begin position="758"/>
        <end position="906"/>
    </location>
</feature>
<evidence type="ECO:0000313" key="10">
    <source>
        <dbReference type="RefSeq" id="XP_011503539.1"/>
    </source>
</evidence>
<accession>A0AAJ6YSN0</accession>
<feature type="coiled-coil region" evidence="6">
    <location>
        <begin position="207"/>
        <end position="268"/>
    </location>
</feature>
<keyword evidence="3" id="KW-0007">Acetylation</keyword>
<evidence type="ECO:0000256" key="7">
    <source>
        <dbReference type="SAM" id="MobiDB-lite"/>
    </source>
</evidence>
<gene>
    <name evidence="10" type="primary">LOC105366705</name>
</gene>
<feature type="region of interest" description="Disordered" evidence="7">
    <location>
        <begin position="310"/>
        <end position="334"/>
    </location>
</feature>
<dbReference type="SMART" id="SM00582">
    <property type="entry name" value="RPR"/>
    <property type="match status" value="1"/>
</dbReference>
<dbReference type="KEGG" id="csol:105366705"/>
<dbReference type="PANTHER" id="PTHR12460:SF40">
    <property type="entry name" value="REGULATION OF NUCLEAR PRE-MRNA DOMAIN-CONTAINING PROTEIN 2"/>
    <property type="match status" value="1"/>
</dbReference>
<feature type="compositionally biased region" description="Basic and acidic residues" evidence="7">
    <location>
        <begin position="852"/>
        <end position="861"/>
    </location>
</feature>
<keyword evidence="6" id="KW-0175">Coiled coil</keyword>
<feature type="region of interest" description="Disordered" evidence="7">
    <location>
        <begin position="508"/>
        <end position="529"/>
    </location>
</feature>
<feature type="compositionally biased region" description="Polar residues" evidence="7">
    <location>
        <begin position="812"/>
        <end position="821"/>
    </location>
</feature>
<dbReference type="InterPro" id="IPR006569">
    <property type="entry name" value="CID_dom"/>
</dbReference>
<dbReference type="Gene3D" id="6.10.250.2560">
    <property type="match status" value="1"/>
</dbReference>
<dbReference type="Gene3D" id="1.25.40.90">
    <property type="match status" value="1"/>
</dbReference>
<evidence type="ECO:0000313" key="9">
    <source>
        <dbReference type="Proteomes" id="UP000695007"/>
    </source>
</evidence>
<dbReference type="RefSeq" id="XP_011503539.1">
    <property type="nucleotide sequence ID" value="XM_011505237.1"/>
</dbReference>
<dbReference type="PROSITE" id="PS51391">
    <property type="entry name" value="CID"/>
    <property type="match status" value="1"/>
</dbReference>
<evidence type="ECO:0000256" key="6">
    <source>
        <dbReference type="SAM" id="Coils"/>
    </source>
</evidence>
<dbReference type="InterPro" id="IPR008942">
    <property type="entry name" value="ENTH_VHS"/>
</dbReference>
<evidence type="ECO:0000259" key="8">
    <source>
        <dbReference type="PROSITE" id="PS51391"/>
    </source>
</evidence>
<evidence type="ECO:0000256" key="1">
    <source>
        <dbReference type="ARBA" id="ARBA00022481"/>
    </source>
</evidence>
<name>A0AAJ6YSN0_9HYME</name>
<dbReference type="PANTHER" id="PTHR12460">
    <property type="entry name" value="CYCLIN-DEPENDENT KINASE INHIBITOR-RELATED PROTEIN"/>
    <property type="match status" value="1"/>
</dbReference>
<dbReference type="CDD" id="cd16981">
    <property type="entry name" value="CID_RPRD_like"/>
    <property type="match status" value="1"/>
</dbReference>
<keyword evidence="2" id="KW-0597">Phosphoprotein</keyword>
<sequence>MFLNNFLVSIDYCEINKVFESIRFKIYNKFIYLTMVSNDFDTEQFERRLQSLKDSQESIQSLSAWCLERRQHHKKIVATWLQVLKKVKVEHRLTLFYLANDVIQYSKRKNFEFVESWGTTLQRATTMVRDEKVKHRILRIFKIWDQRQVYDEEFLADLSGLISAAPKKKVEPQSVQQPDEFQAALLISTMRSCATLEQATDARLRDLRDSNVDIDNAEELCSSLKDRRRVEDAEKEVDHAARNIENYVRALEAEIRERKQVLELLEQADQFYETQRGEVKIVVNAYRNFGSRVKNLKKKLDELLPMLASPIPSPDINAPSPSPDSDIDLPGDESQINQSSLINIAPPSMYGSYGQDYSPISAPLNNTTTDFSNNFPSFIGGNLEFDPRNIFNDGSVTSGNSQQYDSLENKSSEVIDIHPSIVETSNDEPVSSFLKTVLPSSDTTSDLCGIPGLGLDVADSMSDTIQCNDYRPIIGQMPTPLMGRTINVSTTPIGNINHVQISHSTPLQTRNLNGESHTPSPYSSENSQTNAAVPVNSFDGSTSSVNPLQPPPMPPIEFLDDNNCYNKLPSKFPTWTFANEIPKEPVKWEDKVVFPVINDTNPIWPISDNKIKNQWNESSNEQWEIGNDSTWTENIRIKDEILSETPESPPMYEKAGFNEPVEYNDSQSQEPILSSIGDIDHRVLPIPMSTDKQLSHRLIKGADVDHRNLISLTGSPANNSNDAPSTPLLNNSLWTNIDQDYRRSNVQAGDIVESVDMEMSDEENENKQKGSRVLVDVRSQDRDMRVPNMAPTQSPGSQHHHATDMDMRLLSTGGSTINAMGSQRGGSLGSELRGVDTRPPPPPPPLPQYHQSDFRHNKSVDFRGNQSFHHNQQDFRSNQNYLSSQPMQDFHQGPQDFEFYESQHGR</sequence>
<dbReference type="Proteomes" id="UP000695007">
    <property type="component" value="Unplaced"/>
</dbReference>
<feature type="compositionally biased region" description="Polar residues" evidence="7">
    <location>
        <begin position="864"/>
        <end position="887"/>
    </location>
</feature>